<name>A0ABT0IS84_9HYPH</name>
<comment type="caution">
    <text evidence="3">The sequence shown here is derived from an EMBL/GenBank/DDBJ whole genome shotgun (WGS) entry which is preliminary data.</text>
</comment>
<dbReference type="PROSITE" id="PS51257">
    <property type="entry name" value="PROKAR_LIPOPROTEIN"/>
    <property type="match status" value="1"/>
</dbReference>
<protein>
    <recommendedName>
        <fullName evidence="5">Lipoprotein</fullName>
    </recommendedName>
</protein>
<evidence type="ECO:0000313" key="3">
    <source>
        <dbReference type="EMBL" id="MCK8780730.1"/>
    </source>
</evidence>
<evidence type="ECO:0000256" key="2">
    <source>
        <dbReference type="SAM" id="SignalP"/>
    </source>
</evidence>
<evidence type="ECO:0000313" key="4">
    <source>
        <dbReference type="Proteomes" id="UP001202827"/>
    </source>
</evidence>
<reference evidence="3 4" key="1">
    <citation type="submission" date="2022-04" db="EMBL/GenBank/DDBJ databases">
        <title>Rhizobium coralii sp. nov., isolated from coral Turbinaria peltata.</title>
        <authorList>
            <person name="Sun H."/>
        </authorList>
    </citation>
    <scope>NUCLEOTIDE SEQUENCE [LARGE SCALE GENOMIC DNA]</scope>
    <source>
        <strain evidence="3 4">NTR19</strain>
    </source>
</reference>
<dbReference type="RefSeq" id="WP_248683294.1">
    <property type="nucleotide sequence ID" value="NZ_JALPRY010000012.1"/>
</dbReference>
<accession>A0ABT0IS84</accession>
<proteinExistence type="predicted"/>
<evidence type="ECO:0000256" key="1">
    <source>
        <dbReference type="SAM" id="MobiDB-lite"/>
    </source>
</evidence>
<dbReference type="EMBL" id="JALPRY010000012">
    <property type="protein sequence ID" value="MCK8780730.1"/>
    <property type="molecule type" value="Genomic_DNA"/>
</dbReference>
<keyword evidence="4" id="KW-1185">Reference proteome</keyword>
<feature type="region of interest" description="Disordered" evidence="1">
    <location>
        <begin position="49"/>
        <end position="209"/>
    </location>
</feature>
<keyword evidence="2" id="KW-0732">Signal</keyword>
<feature type="signal peptide" evidence="2">
    <location>
        <begin position="1"/>
        <end position="24"/>
    </location>
</feature>
<evidence type="ECO:0008006" key="5">
    <source>
        <dbReference type="Google" id="ProtNLM"/>
    </source>
</evidence>
<gene>
    <name evidence="3" type="ORF">M0654_12115</name>
</gene>
<sequence length="209" mass="22884">MKATSAFRVGLGLAGIFASTAVLSGCVGGPTYGTDKTAMEQLSDDLGSSIALGSSREEERASVKYNPRPSLVVAKDQASALPAPQQSLANRENNPNWVESPEETRKRLREEADRNKNDPTYRSPLLAGKGQAGQMTESEKWEAFRRAKASAENVEVTGRRRSLSDPPTELRAADAAALNDLGEPETQKERRRKKEAASAKQTSEWWKFF</sequence>
<feature type="compositionally biased region" description="Basic and acidic residues" evidence="1">
    <location>
        <begin position="102"/>
        <end position="119"/>
    </location>
</feature>
<dbReference type="Proteomes" id="UP001202827">
    <property type="component" value="Unassembled WGS sequence"/>
</dbReference>
<feature type="compositionally biased region" description="Polar residues" evidence="1">
    <location>
        <begin position="84"/>
        <end position="97"/>
    </location>
</feature>
<organism evidence="3 4">
    <name type="scientific">Neorhizobium turbinariae</name>
    <dbReference type="NCBI Taxonomy" id="2937795"/>
    <lineage>
        <taxon>Bacteria</taxon>
        <taxon>Pseudomonadati</taxon>
        <taxon>Pseudomonadota</taxon>
        <taxon>Alphaproteobacteria</taxon>
        <taxon>Hyphomicrobiales</taxon>
        <taxon>Rhizobiaceae</taxon>
        <taxon>Rhizobium/Agrobacterium group</taxon>
        <taxon>Neorhizobium</taxon>
    </lineage>
</organism>
<feature type="chain" id="PRO_5045995222" description="Lipoprotein" evidence="2">
    <location>
        <begin position="25"/>
        <end position="209"/>
    </location>
</feature>
<feature type="compositionally biased region" description="Polar residues" evidence="1">
    <location>
        <begin position="199"/>
        <end position="209"/>
    </location>
</feature>